<accession>A0AA48HRQ2</accession>
<evidence type="ECO:0000313" key="3">
    <source>
        <dbReference type="Proteomes" id="UP001333710"/>
    </source>
</evidence>
<dbReference type="EMBL" id="AP027272">
    <property type="protein sequence ID" value="BDX04618.1"/>
    <property type="molecule type" value="Genomic_DNA"/>
</dbReference>
<feature type="transmembrane region" description="Helical" evidence="1">
    <location>
        <begin position="38"/>
        <end position="58"/>
    </location>
</feature>
<reference evidence="2" key="1">
    <citation type="submission" date="2023-01" db="EMBL/GenBank/DDBJ databases">
        <title>Complete genome sequence of Planctobacterium marinum strain Dej080120_11.</title>
        <authorList>
            <person name="Ueki S."/>
            <person name="Maruyama F."/>
        </authorList>
    </citation>
    <scope>NUCLEOTIDE SEQUENCE</scope>
    <source>
        <strain evidence="2">Dej080120_11</strain>
    </source>
</reference>
<gene>
    <name evidence="2" type="ORF">MACH26_01390</name>
</gene>
<keyword evidence="1" id="KW-0472">Membrane</keyword>
<keyword evidence="3" id="KW-1185">Reference proteome</keyword>
<dbReference type="RefSeq" id="WP_338290409.1">
    <property type="nucleotide sequence ID" value="NZ_AP027272.1"/>
</dbReference>
<dbReference type="AlphaFoldDB" id="A0AA48HRQ2"/>
<evidence type="ECO:0000313" key="2">
    <source>
        <dbReference type="EMBL" id="BDX04618.1"/>
    </source>
</evidence>
<keyword evidence="1" id="KW-1133">Transmembrane helix</keyword>
<proteinExistence type="predicted"/>
<protein>
    <submittedName>
        <fullName evidence="2">Uncharacterized protein</fullName>
    </submittedName>
</protein>
<name>A0AA48HRQ2_9ALTE</name>
<dbReference type="Proteomes" id="UP001333710">
    <property type="component" value="Chromosome"/>
</dbReference>
<dbReference type="KEGG" id="pmaw:MACH26_01390"/>
<feature type="transmembrane region" description="Helical" evidence="1">
    <location>
        <begin position="12"/>
        <end position="32"/>
    </location>
</feature>
<keyword evidence="1" id="KW-0812">Transmembrane</keyword>
<evidence type="ECO:0000256" key="1">
    <source>
        <dbReference type="SAM" id="Phobius"/>
    </source>
</evidence>
<organism evidence="2 3">
    <name type="scientific">Planctobacterium marinum</name>
    <dbReference type="NCBI Taxonomy" id="1631968"/>
    <lineage>
        <taxon>Bacteria</taxon>
        <taxon>Pseudomonadati</taxon>
        <taxon>Pseudomonadota</taxon>
        <taxon>Gammaproteobacteria</taxon>
        <taxon>Alteromonadales</taxon>
        <taxon>Alteromonadaceae</taxon>
        <taxon>Planctobacterium</taxon>
    </lineage>
</organism>
<sequence>MKEKLIGSTLILLPLVMGGLLYSQSMVSFWYLQDNFKLFDLVNQTIHLFVVMFGVWLCSKRGFTLNILLFIVFIVYQVFAWQFESKRFLVKMPLPEHEVVLFVAPYDAGALSSSLVTLEIARKKLNFFWQIEKIESFENISNASLLLLAGSEVVQLRMTSFEGVGIVKQIELIDLLNLQN</sequence>
<feature type="transmembrane region" description="Helical" evidence="1">
    <location>
        <begin position="65"/>
        <end position="83"/>
    </location>
</feature>